<dbReference type="EC" id="6.1.1.15" evidence="1"/>
<evidence type="ECO:0000256" key="7">
    <source>
        <dbReference type="ARBA" id="ARBA00023146"/>
    </source>
</evidence>
<protein>
    <recommendedName>
        <fullName evidence="2">Proline--tRNA ligase</fullName>
        <ecNumber evidence="1">6.1.1.15</ecNumber>
    </recommendedName>
    <alternativeName>
        <fullName evidence="8">Prolyl-tRNA synthetase</fullName>
    </alternativeName>
</protein>
<dbReference type="GO" id="GO:0005829">
    <property type="term" value="C:cytosol"/>
    <property type="evidence" value="ECO:0007669"/>
    <property type="project" value="TreeGrafter"/>
</dbReference>
<dbReference type="InterPro" id="IPR044140">
    <property type="entry name" value="ProRS_anticodon_short"/>
</dbReference>
<evidence type="ECO:0000313" key="12">
    <source>
        <dbReference type="Proteomes" id="UP000034705"/>
    </source>
</evidence>
<dbReference type="InterPro" id="IPR045864">
    <property type="entry name" value="aa-tRNA-synth_II/BPL/LPL"/>
</dbReference>
<dbReference type="Pfam" id="PF03129">
    <property type="entry name" value="HGTP_anticodon"/>
    <property type="match status" value="1"/>
</dbReference>
<organism evidence="11 12">
    <name type="scientific">Candidatus Uhrbacteria bacterium GW2011_GWF2_46_218</name>
    <dbReference type="NCBI Taxonomy" id="1619001"/>
    <lineage>
        <taxon>Bacteria</taxon>
        <taxon>Candidatus Uhriibacteriota</taxon>
    </lineage>
</organism>
<dbReference type="InterPro" id="IPR006195">
    <property type="entry name" value="aa-tRNA-synth_II"/>
</dbReference>
<keyword evidence="7" id="KW-0030">Aminoacyl-tRNA synthetase</keyword>
<dbReference type="GO" id="GO:0005524">
    <property type="term" value="F:ATP binding"/>
    <property type="evidence" value="ECO:0007669"/>
    <property type="project" value="UniProtKB-KW"/>
</dbReference>
<keyword evidence="5" id="KW-0067">ATP-binding</keyword>
<accession>A0A0G1PJ72</accession>
<evidence type="ECO:0000256" key="1">
    <source>
        <dbReference type="ARBA" id="ARBA00012831"/>
    </source>
</evidence>
<dbReference type="AlphaFoldDB" id="A0A0G1PJ72"/>
<dbReference type="Pfam" id="PF00587">
    <property type="entry name" value="tRNA-synt_2b"/>
    <property type="match status" value="1"/>
</dbReference>
<evidence type="ECO:0000313" key="11">
    <source>
        <dbReference type="EMBL" id="KKU32732.1"/>
    </source>
</evidence>
<reference evidence="11 12" key="1">
    <citation type="journal article" date="2015" name="Nature">
        <title>rRNA introns, odd ribosomes, and small enigmatic genomes across a large radiation of phyla.</title>
        <authorList>
            <person name="Brown C.T."/>
            <person name="Hug L.A."/>
            <person name="Thomas B.C."/>
            <person name="Sharon I."/>
            <person name="Castelle C.J."/>
            <person name="Singh A."/>
            <person name="Wilkins M.J."/>
            <person name="Williams K.H."/>
            <person name="Banfield J.F."/>
        </authorList>
    </citation>
    <scope>NUCLEOTIDE SEQUENCE [LARGE SCALE GENOMIC DNA]</scope>
</reference>
<dbReference type="GO" id="GO:0006433">
    <property type="term" value="P:prolyl-tRNA aminoacylation"/>
    <property type="evidence" value="ECO:0007669"/>
    <property type="project" value="InterPro"/>
</dbReference>
<dbReference type="PATRIC" id="fig|1619001.3.peg.635"/>
<name>A0A0G1PJ72_9BACT</name>
<dbReference type="PRINTS" id="PR01046">
    <property type="entry name" value="TRNASYNTHPRO"/>
</dbReference>
<evidence type="ECO:0000256" key="2">
    <source>
        <dbReference type="ARBA" id="ARBA00019110"/>
    </source>
</evidence>
<comment type="caution">
    <text evidence="11">The sequence shown here is derived from an EMBL/GenBank/DDBJ whole genome shotgun (WGS) entry which is preliminary data.</text>
</comment>
<dbReference type="CDD" id="cd00861">
    <property type="entry name" value="ProRS_anticodon_short"/>
    <property type="match status" value="1"/>
</dbReference>
<evidence type="ECO:0000256" key="5">
    <source>
        <dbReference type="ARBA" id="ARBA00022840"/>
    </source>
</evidence>
<dbReference type="EMBL" id="LCMG01000013">
    <property type="protein sequence ID" value="KKU32732.1"/>
    <property type="molecule type" value="Genomic_DNA"/>
</dbReference>
<proteinExistence type="predicted"/>
<evidence type="ECO:0000256" key="9">
    <source>
        <dbReference type="ARBA" id="ARBA00047671"/>
    </source>
</evidence>
<evidence type="ECO:0000259" key="10">
    <source>
        <dbReference type="PROSITE" id="PS50862"/>
    </source>
</evidence>
<dbReference type="InterPro" id="IPR033730">
    <property type="entry name" value="ProRS_core_prok"/>
</dbReference>
<dbReference type="SUPFAM" id="SSF52954">
    <property type="entry name" value="Class II aaRS ABD-related"/>
    <property type="match status" value="1"/>
</dbReference>
<gene>
    <name evidence="11" type="ORF">UX45_C0013G0009</name>
</gene>
<evidence type="ECO:0000256" key="3">
    <source>
        <dbReference type="ARBA" id="ARBA00022598"/>
    </source>
</evidence>
<feature type="domain" description="Aminoacyl-transfer RNA synthetases class-II family profile" evidence="10">
    <location>
        <begin position="38"/>
        <end position="315"/>
    </location>
</feature>
<dbReference type="InterPro" id="IPR002314">
    <property type="entry name" value="aa-tRNA-synt_IIb"/>
</dbReference>
<dbReference type="GO" id="GO:0004827">
    <property type="term" value="F:proline-tRNA ligase activity"/>
    <property type="evidence" value="ECO:0007669"/>
    <property type="project" value="UniProtKB-EC"/>
</dbReference>
<keyword evidence="3 11" id="KW-0436">Ligase</keyword>
<dbReference type="Gene3D" id="3.30.930.10">
    <property type="entry name" value="Bira Bifunctional Protein, Domain 2"/>
    <property type="match status" value="1"/>
</dbReference>
<evidence type="ECO:0000256" key="6">
    <source>
        <dbReference type="ARBA" id="ARBA00022917"/>
    </source>
</evidence>
<sequence>MRYSTLFAKTNKNAPSDGDSANARFLVQAGFINQLMAGAYTYLPLGLRVLDRIKKIVREEMQAIGGQEILMPALTPKEVWETTGRWDSIDVLFKLEGAGGKEYALGSTHEEVVTPLVQQYVKSYKDLPVAVYQIQDKFRNEPRAKSGLLRGREFSMKDLYSFHLNEEDMRAYYEKSKQAYLNVFHRCGIDAIITEASGGVFSKYSHEFQTPTESGEDVIYVCDKCQYAQNREISEYKDGDTCSKCDGGVMRETKTIEVGNIFPLMEKFSEPFGFTVAGEDGKPVPVIMGCYGIGPSRVMGTVVEIHHDDRGMCWPKSIAPFLVHLVSLGSKDDEKREEILEKAGGLYEELHKAGVEVLWDDRAEVTAGEKFADADLIGIPLRLVLSEKTLAEGSVEWKRREEKEAHLVSLQDIIEQVEVFVKE</sequence>
<dbReference type="InterPro" id="IPR002316">
    <property type="entry name" value="Pro-tRNA-ligase_IIa"/>
</dbReference>
<dbReference type="CDD" id="cd00779">
    <property type="entry name" value="ProRS_core_prok"/>
    <property type="match status" value="1"/>
</dbReference>
<dbReference type="InterPro" id="IPR050062">
    <property type="entry name" value="Pro-tRNA_synthetase"/>
</dbReference>
<keyword evidence="4" id="KW-0547">Nucleotide-binding</keyword>
<dbReference type="Gene3D" id="3.40.50.800">
    <property type="entry name" value="Anticodon-binding domain"/>
    <property type="match status" value="1"/>
</dbReference>
<dbReference type="InterPro" id="IPR004154">
    <property type="entry name" value="Anticodon-bd"/>
</dbReference>
<comment type="catalytic activity">
    <reaction evidence="9">
        <text>tRNA(Pro) + L-proline + ATP = L-prolyl-tRNA(Pro) + AMP + diphosphate</text>
        <dbReference type="Rhea" id="RHEA:14305"/>
        <dbReference type="Rhea" id="RHEA-COMP:9700"/>
        <dbReference type="Rhea" id="RHEA-COMP:9702"/>
        <dbReference type="ChEBI" id="CHEBI:30616"/>
        <dbReference type="ChEBI" id="CHEBI:33019"/>
        <dbReference type="ChEBI" id="CHEBI:60039"/>
        <dbReference type="ChEBI" id="CHEBI:78442"/>
        <dbReference type="ChEBI" id="CHEBI:78532"/>
        <dbReference type="ChEBI" id="CHEBI:456215"/>
        <dbReference type="EC" id="6.1.1.15"/>
    </reaction>
</comment>
<dbReference type="Proteomes" id="UP000034705">
    <property type="component" value="Unassembled WGS sequence"/>
</dbReference>
<evidence type="ECO:0000256" key="4">
    <source>
        <dbReference type="ARBA" id="ARBA00022741"/>
    </source>
</evidence>
<dbReference type="SUPFAM" id="SSF55681">
    <property type="entry name" value="Class II aaRS and biotin synthetases"/>
    <property type="match status" value="1"/>
</dbReference>
<keyword evidence="6" id="KW-0648">Protein biosynthesis</keyword>
<dbReference type="PROSITE" id="PS50862">
    <property type="entry name" value="AA_TRNA_LIGASE_II"/>
    <property type="match status" value="1"/>
</dbReference>
<dbReference type="PANTHER" id="PTHR42753:SF2">
    <property type="entry name" value="PROLINE--TRNA LIGASE"/>
    <property type="match status" value="1"/>
</dbReference>
<evidence type="ECO:0000256" key="8">
    <source>
        <dbReference type="ARBA" id="ARBA00029731"/>
    </source>
</evidence>
<dbReference type="PANTHER" id="PTHR42753">
    <property type="entry name" value="MITOCHONDRIAL RIBOSOME PROTEIN L39/PROLYL-TRNA LIGASE FAMILY MEMBER"/>
    <property type="match status" value="1"/>
</dbReference>
<dbReference type="InterPro" id="IPR036621">
    <property type="entry name" value="Anticodon-bd_dom_sf"/>
</dbReference>